<dbReference type="Gene3D" id="3.10.180.10">
    <property type="entry name" value="2,3-Dihydroxybiphenyl 1,2-Dioxygenase, domain 1"/>
    <property type="match status" value="1"/>
</dbReference>
<sequence length="126" mass="14167">MIDHTGIYVSDISHSKHFYSTVLDTLGYKICLDFGKAIGFGLVDKVEDDPGGDFWITEKEPSYPRNHIAFRAKTHAQVDAFYTMALKNGATSNGAPGYRENYHPNYYAAFVKDPDGYNIEAVCHHE</sequence>
<organism evidence="2 3">
    <name type="scientific">Vibrio tritonius</name>
    <dbReference type="NCBI Taxonomy" id="1435069"/>
    <lineage>
        <taxon>Bacteria</taxon>
        <taxon>Pseudomonadati</taxon>
        <taxon>Pseudomonadota</taxon>
        <taxon>Gammaproteobacteria</taxon>
        <taxon>Vibrionales</taxon>
        <taxon>Vibrionaceae</taxon>
        <taxon>Vibrio</taxon>
    </lineage>
</organism>
<reference evidence="3" key="1">
    <citation type="submission" date="2023-07" db="EMBL/GenBank/DDBJ databases">
        <title>Molecular identification of indigenous halophilic bacteria isolated from red sea cost, biodegradation of synthetic dyes and assessment of degraded metabolite toxicity.</title>
        <authorList>
            <person name="Chaieb K."/>
            <person name="Altayb H.N."/>
        </authorList>
    </citation>
    <scope>NUCLEOTIDE SEQUENCE [LARGE SCALE GENOMIC DNA]</scope>
    <source>
        <strain evidence="3">K20</strain>
    </source>
</reference>
<dbReference type="InterPro" id="IPR037523">
    <property type="entry name" value="VOC_core"/>
</dbReference>
<dbReference type="PANTHER" id="PTHR35006:SF2">
    <property type="entry name" value="GLYOXALASE FAMILY PROTEIN (AFU_ORTHOLOGUE AFUA_5G14830)"/>
    <property type="match status" value="1"/>
</dbReference>
<dbReference type="RefSeq" id="WP_068713513.1">
    <property type="nucleotide sequence ID" value="NZ_AP014635.1"/>
</dbReference>
<protein>
    <submittedName>
        <fullName evidence="2">VOC family protein</fullName>
    </submittedName>
</protein>
<proteinExistence type="predicted"/>
<dbReference type="InterPro" id="IPR029068">
    <property type="entry name" value="Glyas_Bleomycin-R_OHBP_Dase"/>
</dbReference>
<evidence type="ECO:0000259" key="1">
    <source>
        <dbReference type="PROSITE" id="PS51819"/>
    </source>
</evidence>
<dbReference type="Pfam" id="PF00903">
    <property type="entry name" value="Glyoxalase"/>
    <property type="match status" value="1"/>
</dbReference>
<dbReference type="Proteomes" id="UP001199044">
    <property type="component" value="Unassembled WGS sequence"/>
</dbReference>
<dbReference type="InterPro" id="IPR004360">
    <property type="entry name" value="Glyas_Fos-R_dOase_dom"/>
</dbReference>
<dbReference type="CDD" id="cd07262">
    <property type="entry name" value="VOC_like"/>
    <property type="match status" value="1"/>
</dbReference>
<accession>A0ABS7YX52</accession>
<name>A0ABS7YX52_9VIBR</name>
<evidence type="ECO:0000313" key="3">
    <source>
        <dbReference type="Proteomes" id="UP001199044"/>
    </source>
</evidence>
<dbReference type="EMBL" id="JAIWIU010000203">
    <property type="protein sequence ID" value="MCA2018789.1"/>
    <property type="molecule type" value="Genomic_DNA"/>
</dbReference>
<comment type="caution">
    <text evidence="2">The sequence shown here is derived from an EMBL/GenBank/DDBJ whole genome shotgun (WGS) entry which is preliminary data.</text>
</comment>
<evidence type="ECO:0000313" key="2">
    <source>
        <dbReference type="EMBL" id="MCA2018789.1"/>
    </source>
</evidence>
<keyword evidence="3" id="KW-1185">Reference proteome</keyword>
<feature type="domain" description="VOC" evidence="1">
    <location>
        <begin position="1"/>
        <end position="124"/>
    </location>
</feature>
<dbReference type="PANTHER" id="PTHR35006">
    <property type="entry name" value="GLYOXALASE FAMILY PROTEIN (AFU_ORTHOLOGUE AFUA_5G14830)"/>
    <property type="match status" value="1"/>
</dbReference>
<dbReference type="SUPFAM" id="SSF54593">
    <property type="entry name" value="Glyoxalase/Bleomycin resistance protein/Dihydroxybiphenyl dioxygenase"/>
    <property type="match status" value="1"/>
</dbReference>
<dbReference type="PROSITE" id="PS51819">
    <property type="entry name" value="VOC"/>
    <property type="match status" value="1"/>
</dbReference>
<gene>
    <name evidence="2" type="ORF">LDJ79_21935</name>
</gene>